<dbReference type="RefSeq" id="XP_014671213.1">
    <property type="nucleotide sequence ID" value="XM_014815727.1"/>
</dbReference>
<gene>
    <name evidence="12" type="primary">LOC106811983</name>
</gene>
<feature type="transmembrane region" description="Helical" evidence="10">
    <location>
        <begin position="64"/>
        <end position="83"/>
    </location>
</feature>
<dbReference type="Proteomes" id="UP000695022">
    <property type="component" value="Unplaced"/>
</dbReference>
<evidence type="ECO:0000256" key="6">
    <source>
        <dbReference type="ARBA" id="ARBA00022989"/>
    </source>
</evidence>
<keyword evidence="2 10" id="KW-0444">Lipid biosynthesis</keyword>
<feature type="transmembrane region" description="Helical" evidence="10">
    <location>
        <begin position="162"/>
        <end position="181"/>
    </location>
</feature>
<dbReference type="GeneID" id="106811983"/>
<evidence type="ECO:0000256" key="8">
    <source>
        <dbReference type="ARBA" id="ARBA00023136"/>
    </source>
</evidence>
<evidence type="ECO:0000256" key="5">
    <source>
        <dbReference type="ARBA" id="ARBA00022832"/>
    </source>
</evidence>
<feature type="transmembrane region" description="Helical" evidence="10">
    <location>
        <begin position="234"/>
        <end position="253"/>
    </location>
</feature>
<accession>A0ABM1EG92</accession>
<dbReference type="InterPro" id="IPR002076">
    <property type="entry name" value="ELO_fam"/>
</dbReference>
<comment type="similarity">
    <text evidence="10">Belongs to the ELO family.</text>
</comment>
<dbReference type="EC" id="2.3.1.199" evidence="10"/>
<keyword evidence="5 10" id="KW-0276">Fatty acid metabolism</keyword>
<evidence type="ECO:0000256" key="7">
    <source>
        <dbReference type="ARBA" id="ARBA00023098"/>
    </source>
</evidence>
<sequence>MDENFMNYSVIFDIERGFDFAEAKDWTRERLPLTVYSSLVYVVAIFAIQSYMKSRPPFELRAPLATWNFLLAAFSLCGVLRTVPELVHAFSTYGYAYTVCNNAIGHGITGFWTFLFVVSKLVELGDTLFIVLRRGRLIFLHWYHHITVLMYAFYCYADGTAAARWFVCCNYSVHTIMYTYYGLVAIRIRPPRWVSMAITAMQLSQMFVCFGASLYQYHLITNKGVPCDGTHKSLYAGFAMFGTYIAIFGNFFYERYFREPSLKARKLQ</sequence>
<organism evidence="11 12">
    <name type="scientific">Priapulus caudatus</name>
    <name type="common">Priapulid worm</name>
    <dbReference type="NCBI Taxonomy" id="37621"/>
    <lineage>
        <taxon>Eukaryota</taxon>
        <taxon>Metazoa</taxon>
        <taxon>Ecdysozoa</taxon>
        <taxon>Scalidophora</taxon>
        <taxon>Priapulida</taxon>
        <taxon>Priapulimorpha</taxon>
        <taxon>Priapulimorphida</taxon>
        <taxon>Priapulidae</taxon>
        <taxon>Priapulus</taxon>
    </lineage>
</organism>
<protein>
    <recommendedName>
        <fullName evidence="10">Elongation of very long chain fatty acids protein</fullName>
        <ecNumber evidence="10">2.3.1.199</ecNumber>
    </recommendedName>
    <alternativeName>
        <fullName evidence="10">Very-long-chain 3-oxoacyl-CoA synthase</fullName>
    </alternativeName>
</protein>
<proteinExistence type="inferred from homology"/>
<comment type="subcellular location">
    <subcellularLocation>
        <location evidence="1">Membrane</location>
        <topology evidence="1">Multi-pass membrane protein</topology>
    </subcellularLocation>
</comment>
<evidence type="ECO:0000313" key="11">
    <source>
        <dbReference type="Proteomes" id="UP000695022"/>
    </source>
</evidence>
<feature type="transmembrane region" description="Helical" evidence="10">
    <location>
        <begin position="193"/>
        <end position="214"/>
    </location>
</feature>
<evidence type="ECO:0000256" key="3">
    <source>
        <dbReference type="ARBA" id="ARBA00022679"/>
    </source>
</evidence>
<evidence type="ECO:0000256" key="1">
    <source>
        <dbReference type="ARBA" id="ARBA00004141"/>
    </source>
</evidence>
<feature type="transmembrane region" description="Helical" evidence="10">
    <location>
        <begin position="95"/>
        <end position="117"/>
    </location>
</feature>
<feature type="transmembrane region" description="Helical" evidence="10">
    <location>
        <begin position="137"/>
        <end position="156"/>
    </location>
</feature>
<keyword evidence="11" id="KW-1185">Reference proteome</keyword>
<dbReference type="InterPro" id="IPR030457">
    <property type="entry name" value="ELO_CS"/>
</dbReference>
<dbReference type="PROSITE" id="PS01188">
    <property type="entry name" value="ELO"/>
    <property type="match status" value="1"/>
</dbReference>
<keyword evidence="3 10" id="KW-0808">Transferase</keyword>
<feature type="transmembrane region" description="Helical" evidence="10">
    <location>
        <begin position="33"/>
        <end position="52"/>
    </location>
</feature>
<keyword evidence="7 10" id="KW-0443">Lipid metabolism</keyword>
<keyword evidence="8 10" id="KW-0472">Membrane</keyword>
<name>A0ABM1EG92_PRICU</name>
<dbReference type="Pfam" id="PF01151">
    <property type="entry name" value="ELO"/>
    <property type="match status" value="1"/>
</dbReference>
<keyword evidence="4 10" id="KW-0812">Transmembrane</keyword>
<evidence type="ECO:0000256" key="9">
    <source>
        <dbReference type="ARBA" id="ARBA00023160"/>
    </source>
</evidence>
<reference evidence="12" key="1">
    <citation type="submission" date="2025-08" db="UniProtKB">
        <authorList>
            <consortium name="RefSeq"/>
        </authorList>
    </citation>
    <scope>IDENTIFICATION</scope>
</reference>
<dbReference type="PANTHER" id="PTHR11157:SF17">
    <property type="entry name" value="ELONGATION OF VERY LONG CHAIN FATTY ACIDS PROTEIN 6"/>
    <property type="match status" value="1"/>
</dbReference>
<keyword evidence="9 10" id="KW-0275">Fatty acid biosynthesis</keyword>
<evidence type="ECO:0000256" key="4">
    <source>
        <dbReference type="ARBA" id="ARBA00022692"/>
    </source>
</evidence>
<dbReference type="PANTHER" id="PTHR11157">
    <property type="entry name" value="FATTY ACID ACYL TRANSFERASE-RELATED"/>
    <property type="match status" value="1"/>
</dbReference>
<comment type="catalytic activity">
    <reaction evidence="10">
        <text>a very-long-chain acyl-CoA + malonyl-CoA + H(+) = a very-long-chain 3-oxoacyl-CoA + CO2 + CoA</text>
        <dbReference type="Rhea" id="RHEA:32727"/>
        <dbReference type="ChEBI" id="CHEBI:15378"/>
        <dbReference type="ChEBI" id="CHEBI:16526"/>
        <dbReference type="ChEBI" id="CHEBI:57287"/>
        <dbReference type="ChEBI" id="CHEBI:57384"/>
        <dbReference type="ChEBI" id="CHEBI:90725"/>
        <dbReference type="ChEBI" id="CHEBI:90736"/>
        <dbReference type="EC" id="2.3.1.199"/>
    </reaction>
</comment>
<evidence type="ECO:0000256" key="2">
    <source>
        <dbReference type="ARBA" id="ARBA00022516"/>
    </source>
</evidence>
<evidence type="ECO:0000256" key="10">
    <source>
        <dbReference type="RuleBase" id="RU361115"/>
    </source>
</evidence>
<evidence type="ECO:0000313" key="12">
    <source>
        <dbReference type="RefSeq" id="XP_014671213.1"/>
    </source>
</evidence>
<keyword evidence="6 10" id="KW-1133">Transmembrane helix</keyword>